<name>A0A8I3AW63_VERLO</name>
<dbReference type="Proteomes" id="UP000689129">
    <property type="component" value="Unassembled WGS sequence"/>
</dbReference>
<dbReference type="EMBL" id="JAEMWZ010000040">
    <property type="protein sequence ID" value="KAG7140742.1"/>
    <property type="molecule type" value="Genomic_DNA"/>
</dbReference>
<evidence type="ECO:0000313" key="1">
    <source>
        <dbReference type="EMBL" id="KAG7140742.1"/>
    </source>
</evidence>
<dbReference type="Pfam" id="PF17615">
    <property type="entry name" value="C166"/>
    <property type="match status" value="1"/>
</dbReference>
<comment type="caution">
    <text evidence="1">The sequence shown here is derived from an EMBL/GenBank/DDBJ whole genome shotgun (WGS) entry which is preliminary data.</text>
</comment>
<dbReference type="OrthoDB" id="5089392at2759"/>
<accession>A0A8I3AW63</accession>
<sequence>MISSFSDQPVLDMPLYIVGLSHATKSPGARIVFKTATMQFKLLTIATAFAGLVAAQKSELTPQTVVKSIEAVTDLSQDANNILTDLSFNNVFSLIPKALSNIREIAGAVRTDITMIAEADTSKPFPADGQNQVCEVFRDFVRVHQALLNTIIGKSSFLSGTPFTAPITGVLRTIEGGVDKLAFGIIDLVPTCKKGLASDKKDLDASFKKTFEAL</sequence>
<protein>
    <submittedName>
        <fullName evidence="1">Uncharacterized protein</fullName>
    </submittedName>
</protein>
<proteinExistence type="predicted"/>
<reference evidence="1" key="1">
    <citation type="journal article" date="2021" name="Mol. Plant Pathol.">
        <title>A 20-kb lineage-specific genomic region tames virulence in pathogenic amphidiploid Verticillium longisporum.</title>
        <authorList>
            <person name="Harting R."/>
            <person name="Starke J."/>
            <person name="Kusch H."/>
            <person name="Poggeler S."/>
            <person name="Maurus I."/>
            <person name="Schluter R."/>
            <person name="Landesfeind M."/>
            <person name="Bulla I."/>
            <person name="Nowrousian M."/>
            <person name="de Jonge R."/>
            <person name="Stahlhut G."/>
            <person name="Hoff K.J."/>
            <person name="Asshauer K.P."/>
            <person name="Thurmer A."/>
            <person name="Stanke M."/>
            <person name="Daniel R."/>
            <person name="Morgenstern B."/>
            <person name="Thomma B.P.H.J."/>
            <person name="Kronstad J.W."/>
            <person name="Braus-Stromeyer S.A."/>
            <person name="Braus G.H."/>
        </authorList>
    </citation>
    <scope>NUCLEOTIDE SEQUENCE</scope>
    <source>
        <strain evidence="1">Vl32</strain>
    </source>
</reference>
<organism evidence="1 2">
    <name type="scientific">Verticillium longisporum</name>
    <name type="common">Verticillium dahliae var. longisporum</name>
    <dbReference type="NCBI Taxonomy" id="100787"/>
    <lineage>
        <taxon>Eukaryota</taxon>
        <taxon>Fungi</taxon>
        <taxon>Dikarya</taxon>
        <taxon>Ascomycota</taxon>
        <taxon>Pezizomycotina</taxon>
        <taxon>Sordariomycetes</taxon>
        <taxon>Hypocreomycetidae</taxon>
        <taxon>Glomerellales</taxon>
        <taxon>Plectosphaerellaceae</taxon>
        <taxon>Verticillium</taxon>
    </lineage>
</organism>
<evidence type="ECO:0000313" key="2">
    <source>
        <dbReference type="Proteomes" id="UP000689129"/>
    </source>
</evidence>
<dbReference type="AlphaFoldDB" id="A0A8I3AW63"/>
<gene>
    <name evidence="1" type="ORF">HYQ45_002459</name>
</gene>